<sequence length="95" mass="10025">MADGERVVGQFELTVTGASAWLSRVIVDPAERGRGLARPLVELALGKARTFGATEIGLKVIAGNVAATRAYRAAGFVETDAADRPDVLAMRRALD</sequence>
<dbReference type="PANTHER" id="PTHR43877">
    <property type="entry name" value="AMINOALKYLPHOSPHONATE N-ACETYLTRANSFERASE-RELATED-RELATED"/>
    <property type="match status" value="1"/>
</dbReference>
<comment type="caution">
    <text evidence="4">The sequence shown here is derived from an EMBL/GenBank/DDBJ whole genome shotgun (WGS) entry which is preliminary data.</text>
</comment>
<organism evidence="4 5">
    <name type="scientific">Gryllotalpicola kribbensis</name>
    <dbReference type="NCBI Taxonomy" id="993084"/>
    <lineage>
        <taxon>Bacteria</taxon>
        <taxon>Bacillati</taxon>
        <taxon>Actinomycetota</taxon>
        <taxon>Actinomycetes</taxon>
        <taxon>Micrococcales</taxon>
        <taxon>Microbacteriaceae</taxon>
        <taxon>Gryllotalpicola</taxon>
    </lineage>
</organism>
<dbReference type="SUPFAM" id="SSF55729">
    <property type="entry name" value="Acyl-CoA N-acyltransferases (Nat)"/>
    <property type="match status" value="1"/>
</dbReference>
<dbReference type="EMBL" id="BAABBX010000016">
    <property type="protein sequence ID" value="GAA4192418.1"/>
    <property type="molecule type" value="Genomic_DNA"/>
</dbReference>
<evidence type="ECO:0000256" key="2">
    <source>
        <dbReference type="ARBA" id="ARBA00023315"/>
    </source>
</evidence>
<evidence type="ECO:0000256" key="1">
    <source>
        <dbReference type="ARBA" id="ARBA00022679"/>
    </source>
</evidence>
<proteinExistence type="predicted"/>
<accession>A0ABP8AWR3</accession>
<dbReference type="Pfam" id="PF00583">
    <property type="entry name" value="Acetyltransf_1"/>
    <property type="match status" value="1"/>
</dbReference>
<evidence type="ECO:0000313" key="4">
    <source>
        <dbReference type="EMBL" id="GAA4192418.1"/>
    </source>
</evidence>
<dbReference type="PANTHER" id="PTHR43877:SF2">
    <property type="entry name" value="AMINOALKYLPHOSPHONATE N-ACETYLTRANSFERASE-RELATED"/>
    <property type="match status" value="1"/>
</dbReference>
<dbReference type="InterPro" id="IPR000182">
    <property type="entry name" value="GNAT_dom"/>
</dbReference>
<dbReference type="Gene3D" id="3.40.630.30">
    <property type="match status" value="1"/>
</dbReference>
<evidence type="ECO:0000313" key="5">
    <source>
        <dbReference type="Proteomes" id="UP001500213"/>
    </source>
</evidence>
<dbReference type="CDD" id="cd04301">
    <property type="entry name" value="NAT_SF"/>
    <property type="match status" value="1"/>
</dbReference>
<gene>
    <name evidence="4" type="ORF">GCM10022288_24640</name>
</gene>
<protein>
    <recommendedName>
        <fullName evidence="3">N-acetyltransferase domain-containing protein</fullName>
    </recommendedName>
</protein>
<dbReference type="InterPro" id="IPR050832">
    <property type="entry name" value="Bact_Acetyltransf"/>
</dbReference>
<dbReference type="InterPro" id="IPR016181">
    <property type="entry name" value="Acyl_CoA_acyltransferase"/>
</dbReference>
<name>A0ABP8AWR3_9MICO</name>
<keyword evidence="2" id="KW-0012">Acyltransferase</keyword>
<evidence type="ECO:0000259" key="3">
    <source>
        <dbReference type="PROSITE" id="PS51186"/>
    </source>
</evidence>
<reference evidence="5" key="1">
    <citation type="journal article" date="2019" name="Int. J. Syst. Evol. Microbiol.">
        <title>The Global Catalogue of Microorganisms (GCM) 10K type strain sequencing project: providing services to taxonomists for standard genome sequencing and annotation.</title>
        <authorList>
            <consortium name="The Broad Institute Genomics Platform"/>
            <consortium name="The Broad Institute Genome Sequencing Center for Infectious Disease"/>
            <person name="Wu L."/>
            <person name="Ma J."/>
        </authorList>
    </citation>
    <scope>NUCLEOTIDE SEQUENCE [LARGE SCALE GENOMIC DNA]</scope>
    <source>
        <strain evidence="5">JCM 17593</strain>
    </source>
</reference>
<keyword evidence="5" id="KW-1185">Reference proteome</keyword>
<feature type="domain" description="N-acetyltransferase" evidence="3">
    <location>
        <begin position="1"/>
        <end position="95"/>
    </location>
</feature>
<keyword evidence="1" id="KW-0808">Transferase</keyword>
<dbReference type="Proteomes" id="UP001500213">
    <property type="component" value="Unassembled WGS sequence"/>
</dbReference>
<dbReference type="PROSITE" id="PS51186">
    <property type="entry name" value="GNAT"/>
    <property type="match status" value="1"/>
</dbReference>